<dbReference type="Pfam" id="PF17632">
    <property type="entry name" value="DUF5513"/>
    <property type="match status" value="1"/>
</dbReference>
<comment type="caution">
    <text evidence="1">The sequence shown here is derived from an EMBL/GenBank/DDBJ whole genome shotgun (WGS) entry which is preliminary data.</text>
</comment>
<proteinExistence type="predicted"/>
<protein>
    <submittedName>
        <fullName evidence="1">Uncharacterized protein</fullName>
    </submittedName>
</protein>
<dbReference type="InterPro" id="IPR020265">
    <property type="entry name" value="DUF5513"/>
</dbReference>
<dbReference type="Proteomes" id="UP000288024">
    <property type="component" value="Unassembled WGS sequence"/>
</dbReference>
<sequence length="88" mass="10740">MTTIDRLTPKHDYSEENCYLVFYHNAKPTQTIEIKVEWFDLNYGNKVVWLLIREKANNQDEKPKYRNIKFENIDPNVRIVKRRKEKVI</sequence>
<dbReference type="EMBL" id="RZTZ01000020">
    <property type="protein sequence ID" value="RVT57008.1"/>
    <property type="molecule type" value="Genomic_DNA"/>
</dbReference>
<evidence type="ECO:0000313" key="2">
    <source>
        <dbReference type="Proteomes" id="UP000288024"/>
    </source>
</evidence>
<organism evidence="1 2">
    <name type="scientific">Niallia taxi</name>
    <dbReference type="NCBI Taxonomy" id="2499688"/>
    <lineage>
        <taxon>Bacteria</taxon>
        <taxon>Bacillati</taxon>
        <taxon>Bacillota</taxon>
        <taxon>Bacilli</taxon>
        <taxon>Bacillales</taxon>
        <taxon>Bacillaceae</taxon>
        <taxon>Niallia</taxon>
    </lineage>
</organism>
<accession>A0A437K3P5</accession>
<reference evidence="1 2" key="1">
    <citation type="submission" date="2019-01" db="EMBL/GenBank/DDBJ databases">
        <title>Bacillus sp. M5HDSG1-1, whole genome shotgun sequence.</title>
        <authorList>
            <person name="Tuo L."/>
        </authorList>
    </citation>
    <scope>NUCLEOTIDE SEQUENCE [LARGE SCALE GENOMIC DNA]</scope>
    <source>
        <strain evidence="1 2">M5HDSG1-1</strain>
    </source>
</reference>
<evidence type="ECO:0000313" key="1">
    <source>
        <dbReference type="EMBL" id="RVT57008.1"/>
    </source>
</evidence>
<keyword evidence="2" id="KW-1185">Reference proteome</keyword>
<dbReference type="RefSeq" id="WP_127742263.1">
    <property type="nucleotide sequence ID" value="NZ_CAJCKN010000031.1"/>
</dbReference>
<dbReference type="AlphaFoldDB" id="A0A437K3P5"/>
<name>A0A437K3P5_9BACI</name>
<gene>
    <name evidence="1" type="ORF">EM808_25735</name>
</gene>
<dbReference type="GeneID" id="87619964"/>